<feature type="transmembrane region" description="Helical" evidence="1">
    <location>
        <begin position="7"/>
        <end position="28"/>
    </location>
</feature>
<keyword evidence="1" id="KW-0472">Membrane</keyword>
<dbReference type="AlphaFoldDB" id="A0A103RZR5"/>
<reference evidence="2 3" key="1">
    <citation type="submission" date="2015-11" db="EMBL/GenBank/DDBJ databases">
        <title>Expanding the genomic diversity of Burkholderia species for the development of highly accurate diagnostics.</title>
        <authorList>
            <person name="Sahl J."/>
            <person name="Keim P."/>
            <person name="Wagner D."/>
        </authorList>
    </citation>
    <scope>NUCLEOTIDE SEQUENCE [LARGE SCALE GENOMIC DNA]</scope>
    <source>
        <strain evidence="2 3">MSMB2036</strain>
    </source>
</reference>
<evidence type="ECO:0000313" key="2">
    <source>
        <dbReference type="EMBL" id="KVG76898.1"/>
    </source>
</evidence>
<keyword evidence="1" id="KW-0812">Transmembrane</keyword>
<gene>
    <name evidence="2" type="ORF">WJ33_11905</name>
</gene>
<keyword evidence="1" id="KW-1133">Transmembrane helix</keyword>
<name>A0A103RZR5_9BURK</name>
<accession>A0A103RZR5</accession>
<proteinExistence type="predicted"/>
<sequence length="81" mass="8972">MMDALKFFGAVTLAMVLPMVAIFAFVYFSTQEECGTYQRISGEKTTYSWSTGCLVKTRDGRWVKLDALTGNSSDVTVRSGE</sequence>
<dbReference type="Proteomes" id="UP000064029">
    <property type="component" value="Unassembled WGS sequence"/>
</dbReference>
<dbReference type="EMBL" id="LOXM01000005">
    <property type="protein sequence ID" value="KVG76898.1"/>
    <property type="molecule type" value="Genomic_DNA"/>
</dbReference>
<comment type="caution">
    <text evidence="2">The sequence shown here is derived from an EMBL/GenBank/DDBJ whole genome shotgun (WGS) entry which is preliminary data.</text>
</comment>
<evidence type="ECO:0000313" key="3">
    <source>
        <dbReference type="Proteomes" id="UP000064029"/>
    </source>
</evidence>
<evidence type="ECO:0000256" key="1">
    <source>
        <dbReference type="SAM" id="Phobius"/>
    </source>
</evidence>
<protein>
    <submittedName>
        <fullName evidence="2">Uncharacterized protein</fullName>
    </submittedName>
</protein>
<organism evidence="2 3">
    <name type="scientific">Burkholderia ubonensis</name>
    <dbReference type="NCBI Taxonomy" id="101571"/>
    <lineage>
        <taxon>Bacteria</taxon>
        <taxon>Pseudomonadati</taxon>
        <taxon>Pseudomonadota</taxon>
        <taxon>Betaproteobacteria</taxon>
        <taxon>Burkholderiales</taxon>
        <taxon>Burkholderiaceae</taxon>
        <taxon>Burkholderia</taxon>
        <taxon>Burkholderia cepacia complex</taxon>
    </lineage>
</organism>